<dbReference type="Proteomes" id="UP000664034">
    <property type="component" value="Unassembled WGS sequence"/>
</dbReference>
<dbReference type="InterPro" id="IPR005804">
    <property type="entry name" value="FA_desaturase_dom"/>
</dbReference>
<proteinExistence type="predicted"/>
<evidence type="ECO:0000259" key="2">
    <source>
        <dbReference type="Pfam" id="PF00487"/>
    </source>
</evidence>
<protein>
    <submittedName>
        <fullName evidence="3">Fatty acid desaturase family protein</fullName>
    </submittedName>
</protein>
<dbReference type="GO" id="GO:0016020">
    <property type="term" value="C:membrane"/>
    <property type="evidence" value="ECO:0007669"/>
    <property type="project" value="GOC"/>
</dbReference>
<dbReference type="PANTHER" id="PTHR12879">
    <property type="entry name" value="SPHINGOLIPID DELTA 4 DESATURASE/C-4 HYDROXYLASE PROTEIN DES2"/>
    <property type="match status" value="1"/>
</dbReference>
<dbReference type="PANTHER" id="PTHR12879:SF8">
    <property type="entry name" value="SPHINGOLIPID DELTA(4)-DESATURASE DES1"/>
    <property type="match status" value="1"/>
</dbReference>
<feature type="transmembrane region" description="Helical" evidence="1">
    <location>
        <begin position="41"/>
        <end position="68"/>
    </location>
</feature>
<accession>A0A939GEW2</accession>
<sequence length="328" mass="37137">METSHMGWYSQTIKQYLSRQEVDAIMRKSDWRAVGELATTWGWIAAAFALAGFFPNPITILAALIVLGGKQLACAIIMHDCSHNAYFTSARWNTLAGNWLGSYPILQNVEQYRPYHLQHHKFAGLHNDPDLSLTKGYPTTALSMVRKFARDLSGATGIKGQLAVLSMHAGYLSYSLGGAAQWLQKRSAWDHLRLGWKNLRGPLTANGLLFALLWLCGAGWLYLLWIGALLTTYNVSLRVRSMAEHSVVEEQENPHKNTRTTYANFLERLLFAPHHVNYHAEHHLMMAAPPYNYPRLHRILLSRGYFDEGVLETGYWKILKKAVAGKRT</sequence>
<feature type="transmembrane region" description="Helical" evidence="1">
    <location>
        <begin position="203"/>
        <end position="230"/>
    </location>
</feature>
<evidence type="ECO:0000313" key="4">
    <source>
        <dbReference type="Proteomes" id="UP000664034"/>
    </source>
</evidence>
<evidence type="ECO:0000313" key="3">
    <source>
        <dbReference type="EMBL" id="MBO0936215.1"/>
    </source>
</evidence>
<dbReference type="AlphaFoldDB" id="A0A939GEW2"/>
<keyword evidence="4" id="KW-1185">Reference proteome</keyword>
<keyword evidence="1" id="KW-0812">Transmembrane</keyword>
<keyword evidence="1" id="KW-1133">Transmembrane helix</keyword>
<evidence type="ECO:0000256" key="1">
    <source>
        <dbReference type="SAM" id="Phobius"/>
    </source>
</evidence>
<dbReference type="EMBL" id="JAFMYV010000002">
    <property type="protein sequence ID" value="MBO0936215.1"/>
    <property type="molecule type" value="Genomic_DNA"/>
</dbReference>
<dbReference type="CDD" id="cd03510">
    <property type="entry name" value="Rhizobitoxine-FADS-like"/>
    <property type="match status" value="1"/>
</dbReference>
<name>A0A939GEW2_9BACT</name>
<organism evidence="3 4">
    <name type="scientific">Fibrella rubiginis</name>
    <dbReference type="NCBI Taxonomy" id="2817060"/>
    <lineage>
        <taxon>Bacteria</taxon>
        <taxon>Pseudomonadati</taxon>
        <taxon>Bacteroidota</taxon>
        <taxon>Cytophagia</taxon>
        <taxon>Cytophagales</taxon>
        <taxon>Spirosomataceae</taxon>
        <taxon>Fibrella</taxon>
    </lineage>
</organism>
<feature type="domain" description="Fatty acid desaturase" evidence="2">
    <location>
        <begin position="61"/>
        <end position="301"/>
    </location>
</feature>
<dbReference type="GO" id="GO:0042284">
    <property type="term" value="F:sphingolipid delta-4 desaturase activity"/>
    <property type="evidence" value="ECO:0007669"/>
    <property type="project" value="TreeGrafter"/>
</dbReference>
<reference evidence="3" key="1">
    <citation type="submission" date="2021-03" db="EMBL/GenBank/DDBJ databases">
        <title>Fibrella sp. HMF5335 genome sequencing and assembly.</title>
        <authorList>
            <person name="Kang H."/>
            <person name="Kim H."/>
            <person name="Bae S."/>
            <person name="Joh K."/>
        </authorList>
    </citation>
    <scope>NUCLEOTIDE SEQUENCE</scope>
    <source>
        <strain evidence="3">HMF5335</strain>
    </source>
</reference>
<keyword evidence="1" id="KW-0472">Membrane</keyword>
<dbReference type="Pfam" id="PF00487">
    <property type="entry name" value="FA_desaturase"/>
    <property type="match status" value="1"/>
</dbReference>
<comment type="caution">
    <text evidence="3">The sequence shown here is derived from an EMBL/GenBank/DDBJ whole genome shotgun (WGS) entry which is preliminary data.</text>
</comment>
<dbReference type="RefSeq" id="WP_207363752.1">
    <property type="nucleotide sequence ID" value="NZ_JAFMYV010000002.1"/>
</dbReference>
<gene>
    <name evidence="3" type="ORF">J2I47_06620</name>
</gene>
<dbReference type="GO" id="GO:0046513">
    <property type="term" value="P:ceramide biosynthetic process"/>
    <property type="evidence" value="ECO:0007669"/>
    <property type="project" value="TreeGrafter"/>
</dbReference>